<sequence>MLQMKHHAQEGDIVVTLRVDQRGKPLEGAVPSKAMARRNGTVHESKCLGVFPGHIFFMAVGGEVQYHLVKDVRSTANMRVVTAS</sequence>
<organism evidence="1 2">
    <name type="scientific">Candidatus Komeilibacteria bacterium RIFCSPHIGHO2_01_FULL_52_14</name>
    <dbReference type="NCBI Taxonomy" id="1798549"/>
    <lineage>
        <taxon>Bacteria</taxon>
        <taxon>Candidatus Komeiliibacteriota</taxon>
    </lineage>
</organism>
<proteinExistence type="predicted"/>
<accession>A0A1G2BNH2</accession>
<comment type="caution">
    <text evidence="1">The sequence shown here is derived from an EMBL/GenBank/DDBJ whole genome shotgun (WGS) entry which is preliminary data.</text>
</comment>
<dbReference type="AlphaFoldDB" id="A0A1G2BNH2"/>
<dbReference type="EMBL" id="MHKK01000001">
    <property type="protein sequence ID" value="OGY90693.1"/>
    <property type="molecule type" value="Genomic_DNA"/>
</dbReference>
<evidence type="ECO:0000313" key="1">
    <source>
        <dbReference type="EMBL" id="OGY90693.1"/>
    </source>
</evidence>
<protein>
    <submittedName>
        <fullName evidence="1">Uncharacterized protein</fullName>
    </submittedName>
</protein>
<name>A0A1G2BNH2_9BACT</name>
<reference evidence="1 2" key="1">
    <citation type="journal article" date="2016" name="Nat. Commun.">
        <title>Thousands of microbial genomes shed light on interconnected biogeochemical processes in an aquifer system.</title>
        <authorList>
            <person name="Anantharaman K."/>
            <person name="Brown C.T."/>
            <person name="Hug L.A."/>
            <person name="Sharon I."/>
            <person name="Castelle C.J."/>
            <person name="Probst A.J."/>
            <person name="Thomas B.C."/>
            <person name="Singh A."/>
            <person name="Wilkins M.J."/>
            <person name="Karaoz U."/>
            <person name="Brodie E.L."/>
            <person name="Williams K.H."/>
            <person name="Hubbard S.S."/>
            <person name="Banfield J.F."/>
        </authorList>
    </citation>
    <scope>NUCLEOTIDE SEQUENCE [LARGE SCALE GENOMIC DNA]</scope>
</reference>
<evidence type="ECO:0000313" key="2">
    <source>
        <dbReference type="Proteomes" id="UP000177817"/>
    </source>
</evidence>
<gene>
    <name evidence="1" type="ORF">A2677_03155</name>
</gene>
<dbReference type="Proteomes" id="UP000177817">
    <property type="component" value="Unassembled WGS sequence"/>
</dbReference>